<sequence length="496" mass="57572">MLRQAYIWNKALHASKQGPQGSQKVSVKRLYSNGKRSKKGNNLSSDLKEQEDLKNRVNDETQKSVTGKAYERVEASEKGDNGTVQVSSIRKSILVPKVPSTDYIPTRDVQTEGLYAGYRPLFLGNSPVRADRRYNALDNFFSSFANLKVAEDTKGSGAVSVSETIEDLKRNNTDDNLQNSSGRNRKPIIPWDASISGMVYDDQAFKDVPKNVMSRLKPFKIVRVERNSDKKRQEKYTDLIKMKVHNSAMNDDSEIVNISRVAHVGQRNHIWDNDRSDSKNQAAMNARKNYQRESSDYAYKHKFIKSDQRTFKTDVEKINRLLAKEFYKQTGLTIKSELLKNQLPLYIYVDKSISAKILFRRFLKKRIIEDIEPVLATLLSSYDTRDQAERFQQKINLRINNIIRSLSEHLPSVYFTSKSVDCILHSSPISGFKRINWLKPHKRRCIFWGKNIEMDYFFHLNHEYNVSRGGVKYMRYPVNLHWKNFDGAFSEWDYFA</sequence>
<dbReference type="Pfam" id="PF08692">
    <property type="entry name" value="Pet20"/>
    <property type="match status" value="1"/>
</dbReference>
<organism evidence="4 5">
    <name type="scientific">Zygotorulaspora mrakii</name>
    <name type="common">Zygosaccharomyces mrakii</name>
    <dbReference type="NCBI Taxonomy" id="42260"/>
    <lineage>
        <taxon>Eukaryota</taxon>
        <taxon>Fungi</taxon>
        <taxon>Dikarya</taxon>
        <taxon>Ascomycota</taxon>
        <taxon>Saccharomycotina</taxon>
        <taxon>Saccharomycetes</taxon>
        <taxon>Saccharomycetales</taxon>
        <taxon>Saccharomycetaceae</taxon>
        <taxon>Zygotorulaspora</taxon>
    </lineage>
</organism>
<evidence type="ECO:0000256" key="1">
    <source>
        <dbReference type="ARBA" id="ARBA00004173"/>
    </source>
</evidence>
<accession>A0A7H9B563</accession>
<name>A0A7H9B563_ZYGMR</name>
<protein>
    <submittedName>
        <fullName evidence="4">Uncharacterized protein</fullName>
    </submittedName>
</protein>
<evidence type="ECO:0000313" key="4">
    <source>
        <dbReference type="EMBL" id="QLG73720.1"/>
    </source>
</evidence>
<dbReference type="GO" id="GO:0005739">
    <property type="term" value="C:mitochondrion"/>
    <property type="evidence" value="ECO:0007669"/>
    <property type="project" value="UniProtKB-SubCell"/>
</dbReference>
<gene>
    <name evidence="4" type="ORF">HG535_0F02310</name>
</gene>
<keyword evidence="5" id="KW-1185">Reference proteome</keyword>
<evidence type="ECO:0000256" key="2">
    <source>
        <dbReference type="ARBA" id="ARBA00023128"/>
    </source>
</evidence>
<dbReference type="EMBL" id="CP058609">
    <property type="protein sequence ID" value="QLG73720.1"/>
    <property type="molecule type" value="Genomic_DNA"/>
</dbReference>
<reference evidence="4 5" key="1">
    <citation type="submission" date="2020-07" db="EMBL/GenBank/DDBJ databases">
        <title>The yeast mating-type switching endonuclease HO is a domesticated member of an unorthodox homing genetic element family.</title>
        <authorList>
            <person name="Coughlan A.Y."/>
            <person name="Lombardi L."/>
            <person name="Braun-Galleani S."/>
            <person name="Martos A.R."/>
            <person name="Galeote V."/>
            <person name="Bigey F."/>
            <person name="Dequin S."/>
            <person name="Byrne K.P."/>
            <person name="Wolfe K.H."/>
        </authorList>
    </citation>
    <scope>NUCLEOTIDE SEQUENCE [LARGE SCALE GENOMIC DNA]</scope>
    <source>
        <strain evidence="4 5">NRRL Y-6702</strain>
    </source>
</reference>
<feature type="compositionally biased region" description="Basic and acidic residues" evidence="3">
    <location>
        <begin position="46"/>
        <end position="62"/>
    </location>
</feature>
<evidence type="ECO:0000256" key="3">
    <source>
        <dbReference type="SAM" id="MobiDB-lite"/>
    </source>
</evidence>
<dbReference type="InterPro" id="IPR014804">
    <property type="entry name" value="Pet20-like"/>
</dbReference>
<dbReference type="AlphaFoldDB" id="A0A7H9B563"/>
<dbReference type="Proteomes" id="UP000509704">
    <property type="component" value="Chromosome 6"/>
</dbReference>
<dbReference type="GeneID" id="59237479"/>
<feature type="region of interest" description="Disordered" evidence="3">
    <location>
        <begin position="14"/>
        <end position="64"/>
    </location>
</feature>
<evidence type="ECO:0000313" key="5">
    <source>
        <dbReference type="Proteomes" id="UP000509704"/>
    </source>
</evidence>
<keyword evidence="2" id="KW-0496">Mitochondrion</keyword>
<comment type="subcellular location">
    <subcellularLocation>
        <location evidence="1">Mitochondrion</location>
    </subcellularLocation>
</comment>
<proteinExistence type="predicted"/>
<dbReference type="OrthoDB" id="4070119at2759"/>
<dbReference type="RefSeq" id="XP_037145446.1">
    <property type="nucleotide sequence ID" value="XM_037289551.1"/>
</dbReference>
<dbReference type="KEGG" id="zmk:HG535_0F02310"/>